<evidence type="ECO:0000256" key="4">
    <source>
        <dbReference type="ARBA" id="ARBA00023015"/>
    </source>
</evidence>
<dbReference type="SMART" id="SM00388">
    <property type="entry name" value="HisKA"/>
    <property type="match status" value="1"/>
</dbReference>
<dbReference type="Gene3D" id="3.30.565.10">
    <property type="entry name" value="Histidine kinase-like ATPase, C-terminal domain"/>
    <property type="match status" value="1"/>
</dbReference>
<dbReference type="InterPro" id="IPR004358">
    <property type="entry name" value="Sig_transdc_His_kin-like_C"/>
</dbReference>
<dbReference type="SUPFAM" id="SSF47384">
    <property type="entry name" value="Homodimeric domain of signal transducing histidine kinase"/>
    <property type="match status" value="1"/>
</dbReference>
<dbReference type="Proteomes" id="UP000238304">
    <property type="component" value="Chromosome"/>
</dbReference>
<evidence type="ECO:0000256" key="2">
    <source>
        <dbReference type="ARBA" id="ARBA00012438"/>
    </source>
</evidence>
<reference evidence="12 13" key="1">
    <citation type="submission" date="2018-02" db="EMBL/GenBank/DDBJ databases">
        <authorList>
            <person name="Holder M.E."/>
            <person name="Ajami N.J."/>
            <person name="Petrosino J.F."/>
        </authorList>
    </citation>
    <scope>NUCLEOTIDE SEQUENCE [LARGE SCALE GENOMIC DNA]</scope>
    <source>
        <strain evidence="12 13">ATCC 33285</strain>
    </source>
</reference>
<organism evidence="12 13">
    <name type="scientific">Bacteroides zoogleoformans</name>
    <dbReference type="NCBI Taxonomy" id="28119"/>
    <lineage>
        <taxon>Bacteria</taxon>
        <taxon>Pseudomonadati</taxon>
        <taxon>Bacteroidota</taxon>
        <taxon>Bacteroidia</taxon>
        <taxon>Bacteroidales</taxon>
        <taxon>Bacteroidaceae</taxon>
        <taxon>Bacteroides</taxon>
    </lineage>
</organism>
<keyword evidence="13" id="KW-1185">Reference proteome</keyword>
<keyword evidence="4" id="KW-0805">Transcription regulation</keyword>
<feature type="domain" description="Histidine kinase" evidence="10">
    <location>
        <begin position="391"/>
        <end position="606"/>
    </location>
</feature>
<dbReference type="InterPro" id="IPR018060">
    <property type="entry name" value="HTH_AraC"/>
</dbReference>
<dbReference type="PANTHER" id="PTHR43547:SF2">
    <property type="entry name" value="HYBRID SIGNAL TRANSDUCTION HISTIDINE KINASE C"/>
    <property type="match status" value="1"/>
</dbReference>
<evidence type="ECO:0000313" key="13">
    <source>
        <dbReference type="Proteomes" id="UP000238304"/>
    </source>
</evidence>
<dbReference type="InterPro" id="IPR003661">
    <property type="entry name" value="HisK_dim/P_dom"/>
</dbReference>
<keyword evidence="5" id="KW-0238">DNA-binding</keyword>
<dbReference type="Gene3D" id="1.25.40.10">
    <property type="entry name" value="Tetratricopeptide repeat domain"/>
    <property type="match status" value="2"/>
</dbReference>
<keyword evidence="8" id="KW-0472">Membrane</keyword>
<dbReference type="Gene3D" id="3.40.50.2300">
    <property type="match status" value="1"/>
</dbReference>
<dbReference type="InterPro" id="IPR036890">
    <property type="entry name" value="HATPase_C_sf"/>
</dbReference>
<protein>
    <recommendedName>
        <fullName evidence="2">histidine kinase</fullName>
        <ecNumber evidence="2">2.7.13.3</ecNumber>
    </recommendedName>
</protein>
<feature type="domain" description="HTH araC/xylS-type" evidence="9">
    <location>
        <begin position="797"/>
        <end position="896"/>
    </location>
</feature>
<keyword evidence="3 7" id="KW-0597">Phosphoprotein</keyword>
<gene>
    <name evidence="12" type="ORF">C4H11_02105</name>
</gene>
<evidence type="ECO:0000259" key="11">
    <source>
        <dbReference type="PROSITE" id="PS50110"/>
    </source>
</evidence>
<dbReference type="Pfam" id="PF00512">
    <property type="entry name" value="HisKA"/>
    <property type="match status" value="1"/>
</dbReference>
<evidence type="ECO:0000256" key="8">
    <source>
        <dbReference type="SAM" id="Phobius"/>
    </source>
</evidence>
<dbReference type="Pfam" id="PF12833">
    <property type="entry name" value="HTH_18"/>
    <property type="match status" value="1"/>
</dbReference>
<feature type="domain" description="Response regulatory" evidence="11">
    <location>
        <begin position="649"/>
        <end position="764"/>
    </location>
</feature>
<dbReference type="RefSeq" id="WP_106040290.1">
    <property type="nucleotide sequence ID" value="NZ_CP027231.1"/>
</dbReference>
<evidence type="ECO:0000256" key="7">
    <source>
        <dbReference type="PROSITE-ProRule" id="PRU00169"/>
    </source>
</evidence>
<dbReference type="InterPro" id="IPR036097">
    <property type="entry name" value="HisK_dim/P_sf"/>
</dbReference>
<comment type="catalytic activity">
    <reaction evidence="1">
        <text>ATP + protein L-histidine = ADP + protein N-phospho-L-histidine.</text>
        <dbReference type="EC" id="2.7.13.3"/>
    </reaction>
</comment>
<evidence type="ECO:0000256" key="5">
    <source>
        <dbReference type="ARBA" id="ARBA00023125"/>
    </source>
</evidence>
<name>A0ABN5IH80_9BACE</name>
<dbReference type="SUPFAM" id="SSF46689">
    <property type="entry name" value="Homeodomain-like"/>
    <property type="match status" value="1"/>
</dbReference>
<dbReference type="PROSITE" id="PS50109">
    <property type="entry name" value="HIS_KIN"/>
    <property type="match status" value="1"/>
</dbReference>
<dbReference type="Pfam" id="PF00072">
    <property type="entry name" value="Response_reg"/>
    <property type="match status" value="1"/>
</dbReference>
<dbReference type="PRINTS" id="PR00344">
    <property type="entry name" value="BCTRLSENSOR"/>
</dbReference>
<dbReference type="SUPFAM" id="SSF48452">
    <property type="entry name" value="TPR-like"/>
    <property type="match status" value="2"/>
</dbReference>
<accession>A0ABN5IH80</accession>
<feature type="transmembrane region" description="Helical" evidence="8">
    <location>
        <begin position="345"/>
        <end position="368"/>
    </location>
</feature>
<dbReference type="Pfam" id="PF02518">
    <property type="entry name" value="HATPase_c"/>
    <property type="match status" value="1"/>
</dbReference>
<dbReference type="SUPFAM" id="SSF52172">
    <property type="entry name" value="CheY-like"/>
    <property type="match status" value="1"/>
</dbReference>
<dbReference type="Gene3D" id="1.10.10.60">
    <property type="entry name" value="Homeodomain-like"/>
    <property type="match status" value="1"/>
</dbReference>
<dbReference type="InterPro" id="IPR001789">
    <property type="entry name" value="Sig_transdc_resp-reg_receiver"/>
</dbReference>
<evidence type="ECO:0000256" key="6">
    <source>
        <dbReference type="ARBA" id="ARBA00023163"/>
    </source>
</evidence>
<dbReference type="PROSITE" id="PS01124">
    <property type="entry name" value="HTH_ARAC_FAMILY_2"/>
    <property type="match status" value="1"/>
</dbReference>
<dbReference type="GO" id="GO:0016301">
    <property type="term" value="F:kinase activity"/>
    <property type="evidence" value="ECO:0007669"/>
    <property type="project" value="UniProtKB-KW"/>
</dbReference>
<dbReference type="PROSITE" id="PS50110">
    <property type="entry name" value="RESPONSE_REGULATORY"/>
    <property type="match status" value="1"/>
</dbReference>
<dbReference type="EC" id="2.7.13.3" evidence="2"/>
<dbReference type="InterPro" id="IPR005467">
    <property type="entry name" value="His_kinase_dom"/>
</dbReference>
<dbReference type="InterPro" id="IPR018062">
    <property type="entry name" value="HTH_AraC-typ_CS"/>
</dbReference>
<evidence type="ECO:0000259" key="10">
    <source>
        <dbReference type="PROSITE" id="PS50109"/>
    </source>
</evidence>
<sequence>MTCLLLFSCRDTNVSGLIAQEHADIDSFEIQGVRYREQARFNEAIECHRKELQIAMHLKDTFAIVRALNNIGTNFRRLGILDEASTYHYHALLLCEQFKDKSSAQARKNRVITLSGIGNIHLTLDNRDTADSIFRVALAEEKKLDSKLGQAMNYANLGYIFEQKGMLDSALVYYQYSMECNRMAKSIVGISLCHNHFGRLFEKEKRWDDALREYRNAYNLMVDKSDIYHWLEACLALARVNLSKKNPSAALVYLERAEKAAKEMHSWEHLSGVYLLNYLYYEQIGDCRRALDSYILNRTYADSIKNSKSQSHILNLRIEYEREKNTRELLSIHEGYRIEQRTKTILLNSTLFFLFIVLVAFGFLWYALRMKSRSQRVMRRMENVRNSFFINITHEFRTPLTVILGLSEQLQKGELTAEENKQGLATIVRQGKSLLELVNQLLDISKIKSELGTPEWRHGDSVTYMRMIMENYRAYSRQKQIDLRFVPAETVIMMDFVPEYFCKITRNLLSNAFKYTSKGGSILVTMKQKDDRLILCVIDSGIGVSEEDIPNIFTPFYQGANSKEGIGTGIGLPLVRQIVESVGGDINVESLPGKKTTFTVSLPLKHGSTVWKRWTTEELPDEKDCMAGCIEMNEPSEVQDTSESTELPLVLIVEDNEDVSYYIGGLLKDKYRLLYARDGEEGLEKTKEFIPDLIITDLMMPEKDGYELCREVRKSDLLNHIPIIIITARNDDSDRIEGLDAGADAYLQKPFNPDELHIRVHHLLEQRRLLREKYSRAMYESKKQAVELSLNDKNFLTRLNDVIYSMLSDHDLSSDIVADRMYMSLSQLNRKVKAITGFSTSGYVLQMRLDKSKRLLASTEMSIGDIAFKCGFPEISYFSRIFKQTFQMTPSQYRKSNKEYLG</sequence>
<evidence type="ECO:0000256" key="1">
    <source>
        <dbReference type="ARBA" id="ARBA00000085"/>
    </source>
</evidence>
<keyword evidence="12" id="KW-0418">Kinase</keyword>
<dbReference type="InterPro" id="IPR011990">
    <property type="entry name" value="TPR-like_helical_dom_sf"/>
</dbReference>
<dbReference type="Gene3D" id="1.10.287.130">
    <property type="match status" value="1"/>
</dbReference>
<dbReference type="InterPro" id="IPR019734">
    <property type="entry name" value="TPR_rpt"/>
</dbReference>
<dbReference type="SMART" id="SM00342">
    <property type="entry name" value="HTH_ARAC"/>
    <property type="match status" value="1"/>
</dbReference>
<keyword evidence="8" id="KW-0812">Transmembrane</keyword>
<dbReference type="PANTHER" id="PTHR43547">
    <property type="entry name" value="TWO-COMPONENT HISTIDINE KINASE"/>
    <property type="match status" value="1"/>
</dbReference>
<dbReference type="InterPro" id="IPR009057">
    <property type="entry name" value="Homeodomain-like_sf"/>
</dbReference>
<dbReference type="SUPFAM" id="SSF55874">
    <property type="entry name" value="ATPase domain of HSP90 chaperone/DNA topoisomerase II/histidine kinase"/>
    <property type="match status" value="1"/>
</dbReference>
<keyword evidence="8" id="KW-1133">Transmembrane helix</keyword>
<dbReference type="InterPro" id="IPR011006">
    <property type="entry name" value="CheY-like_superfamily"/>
</dbReference>
<dbReference type="PROSITE" id="PS00041">
    <property type="entry name" value="HTH_ARAC_FAMILY_1"/>
    <property type="match status" value="1"/>
</dbReference>
<evidence type="ECO:0000313" key="12">
    <source>
        <dbReference type="EMBL" id="AVM51908.1"/>
    </source>
</evidence>
<dbReference type="InterPro" id="IPR003594">
    <property type="entry name" value="HATPase_dom"/>
</dbReference>
<keyword evidence="12" id="KW-0808">Transferase</keyword>
<dbReference type="CDD" id="cd00082">
    <property type="entry name" value="HisKA"/>
    <property type="match status" value="1"/>
</dbReference>
<dbReference type="SMART" id="SM00028">
    <property type="entry name" value="TPR"/>
    <property type="match status" value="5"/>
</dbReference>
<dbReference type="SMART" id="SM00448">
    <property type="entry name" value="REC"/>
    <property type="match status" value="1"/>
</dbReference>
<feature type="modified residue" description="4-aspartylphosphate" evidence="7">
    <location>
        <position position="697"/>
    </location>
</feature>
<evidence type="ECO:0000256" key="3">
    <source>
        <dbReference type="ARBA" id="ARBA00022553"/>
    </source>
</evidence>
<dbReference type="SMART" id="SM00387">
    <property type="entry name" value="HATPase_c"/>
    <property type="match status" value="1"/>
</dbReference>
<keyword evidence="6" id="KW-0804">Transcription</keyword>
<dbReference type="EMBL" id="CP027231">
    <property type="protein sequence ID" value="AVM51908.1"/>
    <property type="molecule type" value="Genomic_DNA"/>
</dbReference>
<evidence type="ECO:0000259" key="9">
    <source>
        <dbReference type="PROSITE" id="PS01124"/>
    </source>
</evidence>
<proteinExistence type="predicted"/>
<dbReference type="CDD" id="cd17574">
    <property type="entry name" value="REC_OmpR"/>
    <property type="match status" value="1"/>
</dbReference>